<evidence type="ECO:0000313" key="1">
    <source>
        <dbReference type="EMBL" id="SOQ42715.1"/>
    </source>
</evidence>
<protein>
    <submittedName>
        <fullName evidence="1">SFRICE_035019</fullName>
    </submittedName>
</protein>
<name>A0A2H1VPF6_SPOFR</name>
<dbReference type="AlphaFoldDB" id="A0A2H1VPF6"/>
<dbReference type="EMBL" id="ODYU01003665">
    <property type="protein sequence ID" value="SOQ42715.1"/>
    <property type="molecule type" value="Genomic_DNA"/>
</dbReference>
<reference evidence="1" key="1">
    <citation type="submission" date="2016-07" db="EMBL/GenBank/DDBJ databases">
        <authorList>
            <person name="Bretaudeau A."/>
        </authorList>
    </citation>
    <scope>NUCLEOTIDE SEQUENCE</scope>
    <source>
        <strain evidence="1">Rice</strain>
        <tissue evidence="1">Whole body</tissue>
    </source>
</reference>
<gene>
    <name evidence="1" type="ORF">SFRICE_035019</name>
</gene>
<sequence>MLSSMCQPDGLLGGKQSPPLMDIRKHQRRFKYIAGSLGVRNSRIVVESGIGKIPHLPSPRRMYWREL</sequence>
<accession>A0A2H1VPF6</accession>
<proteinExistence type="predicted"/>
<organism evidence="1">
    <name type="scientific">Spodoptera frugiperda</name>
    <name type="common">Fall armyworm</name>
    <dbReference type="NCBI Taxonomy" id="7108"/>
    <lineage>
        <taxon>Eukaryota</taxon>
        <taxon>Metazoa</taxon>
        <taxon>Ecdysozoa</taxon>
        <taxon>Arthropoda</taxon>
        <taxon>Hexapoda</taxon>
        <taxon>Insecta</taxon>
        <taxon>Pterygota</taxon>
        <taxon>Neoptera</taxon>
        <taxon>Endopterygota</taxon>
        <taxon>Lepidoptera</taxon>
        <taxon>Glossata</taxon>
        <taxon>Ditrysia</taxon>
        <taxon>Noctuoidea</taxon>
        <taxon>Noctuidae</taxon>
        <taxon>Amphipyrinae</taxon>
        <taxon>Spodoptera</taxon>
    </lineage>
</organism>